<evidence type="ECO:0000256" key="1">
    <source>
        <dbReference type="SAM" id="MobiDB-lite"/>
    </source>
</evidence>
<accession>A0A4Y2P2P8</accession>
<dbReference type="AlphaFoldDB" id="A0A4Y2P2P8"/>
<feature type="non-terminal residue" evidence="3">
    <location>
        <position position="1"/>
    </location>
</feature>
<dbReference type="EMBL" id="BGPR01010281">
    <property type="protein sequence ID" value="GBN45289.1"/>
    <property type="molecule type" value="Genomic_DNA"/>
</dbReference>
<evidence type="ECO:0000256" key="2">
    <source>
        <dbReference type="SAM" id="Phobius"/>
    </source>
</evidence>
<feature type="transmembrane region" description="Helical" evidence="2">
    <location>
        <begin position="76"/>
        <end position="101"/>
    </location>
</feature>
<feature type="region of interest" description="Disordered" evidence="1">
    <location>
        <begin position="1"/>
        <end position="41"/>
    </location>
</feature>
<gene>
    <name evidence="3" type="ORF">AVEN_176445-2_1</name>
</gene>
<organism evidence="3 4">
    <name type="scientific">Araneus ventricosus</name>
    <name type="common">Orbweaver spider</name>
    <name type="synonym">Epeira ventricosa</name>
    <dbReference type="NCBI Taxonomy" id="182803"/>
    <lineage>
        <taxon>Eukaryota</taxon>
        <taxon>Metazoa</taxon>
        <taxon>Ecdysozoa</taxon>
        <taxon>Arthropoda</taxon>
        <taxon>Chelicerata</taxon>
        <taxon>Arachnida</taxon>
        <taxon>Araneae</taxon>
        <taxon>Araneomorphae</taxon>
        <taxon>Entelegynae</taxon>
        <taxon>Araneoidea</taxon>
        <taxon>Araneidae</taxon>
        <taxon>Araneus</taxon>
    </lineage>
</organism>
<evidence type="ECO:0000313" key="3">
    <source>
        <dbReference type="EMBL" id="GBN45289.1"/>
    </source>
</evidence>
<keyword evidence="2" id="KW-0472">Membrane</keyword>
<dbReference type="Proteomes" id="UP000499080">
    <property type="component" value="Unassembled WGS sequence"/>
</dbReference>
<name>A0A4Y2P2P8_ARAVE</name>
<keyword evidence="2" id="KW-0812">Transmembrane</keyword>
<reference evidence="3 4" key="1">
    <citation type="journal article" date="2019" name="Sci. Rep.">
        <title>Orb-weaving spider Araneus ventricosus genome elucidates the spidroin gene catalogue.</title>
        <authorList>
            <person name="Kono N."/>
            <person name="Nakamura H."/>
            <person name="Ohtoshi R."/>
            <person name="Moran D.A.P."/>
            <person name="Shinohara A."/>
            <person name="Yoshida Y."/>
            <person name="Fujiwara M."/>
            <person name="Mori M."/>
            <person name="Tomita M."/>
            <person name="Arakawa K."/>
        </authorList>
    </citation>
    <scope>NUCLEOTIDE SEQUENCE [LARGE SCALE GENOMIC DNA]</scope>
</reference>
<protein>
    <submittedName>
        <fullName evidence="3">Uncharacterized protein</fullName>
    </submittedName>
</protein>
<keyword evidence="2" id="KW-1133">Transmembrane helix</keyword>
<proteinExistence type="predicted"/>
<comment type="caution">
    <text evidence="3">The sequence shown here is derived from an EMBL/GenBank/DDBJ whole genome shotgun (WGS) entry which is preliminary data.</text>
</comment>
<sequence>FENKRKPSKPGKENSKLTPPHPLGTPSKHHSSGIKSIATEEKEQQWKRKKCKRLFTLLPCLLTAHGSKQLSCSESAHFYIIVFFFSGSSVVVSGFGCVTALKTRGGLSPCPGWAILTPFPFGRQRDEHI</sequence>
<feature type="compositionally biased region" description="Basic and acidic residues" evidence="1">
    <location>
        <begin position="1"/>
        <end position="15"/>
    </location>
</feature>
<keyword evidence="4" id="KW-1185">Reference proteome</keyword>
<evidence type="ECO:0000313" key="4">
    <source>
        <dbReference type="Proteomes" id="UP000499080"/>
    </source>
</evidence>